<keyword evidence="2" id="KW-1185">Reference proteome</keyword>
<evidence type="ECO:0000313" key="2">
    <source>
        <dbReference type="Proteomes" id="UP001215598"/>
    </source>
</evidence>
<organism evidence="1 2">
    <name type="scientific">Mycena metata</name>
    <dbReference type="NCBI Taxonomy" id="1033252"/>
    <lineage>
        <taxon>Eukaryota</taxon>
        <taxon>Fungi</taxon>
        <taxon>Dikarya</taxon>
        <taxon>Basidiomycota</taxon>
        <taxon>Agaricomycotina</taxon>
        <taxon>Agaricomycetes</taxon>
        <taxon>Agaricomycetidae</taxon>
        <taxon>Agaricales</taxon>
        <taxon>Marasmiineae</taxon>
        <taxon>Mycenaceae</taxon>
        <taxon>Mycena</taxon>
    </lineage>
</organism>
<dbReference type="Gene3D" id="3.80.10.10">
    <property type="entry name" value="Ribonuclease Inhibitor"/>
    <property type="match status" value="1"/>
</dbReference>
<dbReference type="Proteomes" id="UP001215598">
    <property type="component" value="Unassembled WGS sequence"/>
</dbReference>
<evidence type="ECO:0008006" key="3">
    <source>
        <dbReference type="Google" id="ProtNLM"/>
    </source>
</evidence>
<comment type="caution">
    <text evidence="1">The sequence shown here is derived from an EMBL/GenBank/DDBJ whole genome shotgun (WGS) entry which is preliminary data.</text>
</comment>
<proteinExistence type="predicted"/>
<dbReference type="AlphaFoldDB" id="A0AAD7IIL5"/>
<dbReference type="EMBL" id="JARKIB010000089">
    <property type="protein sequence ID" value="KAJ7743765.1"/>
    <property type="molecule type" value="Genomic_DNA"/>
</dbReference>
<dbReference type="SUPFAM" id="SSF52047">
    <property type="entry name" value="RNI-like"/>
    <property type="match status" value="1"/>
</dbReference>
<evidence type="ECO:0000313" key="1">
    <source>
        <dbReference type="EMBL" id="KAJ7743765.1"/>
    </source>
</evidence>
<dbReference type="InterPro" id="IPR032675">
    <property type="entry name" value="LRR_dom_sf"/>
</dbReference>
<accession>A0AAD7IIL5</accession>
<gene>
    <name evidence="1" type="ORF">B0H16DRAFT_1422665</name>
</gene>
<protein>
    <recommendedName>
        <fullName evidence="3">F-box domain-containing protein</fullName>
    </recommendedName>
</protein>
<reference evidence="1" key="1">
    <citation type="submission" date="2023-03" db="EMBL/GenBank/DDBJ databases">
        <title>Massive genome expansion in bonnet fungi (Mycena s.s.) driven by repeated elements and novel gene families across ecological guilds.</title>
        <authorList>
            <consortium name="Lawrence Berkeley National Laboratory"/>
            <person name="Harder C.B."/>
            <person name="Miyauchi S."/>
            <person name="Viragh M."/>
            <person name="Kuo A."/>
            <person name="Thoen E."/>
            <person name="Andreopoulos B."/>
            <person name="Lu D."/>
            <person name="Skrede I."/>
            <person name="Drula E."/>
            <person name="Henrissat B."/>
            <person name="Morin E."/>
            <person name="Kohler A."/>
            <person name="Barry K."/>
            <person name="LaButti K."/>
            <person name="Morin E."/>
            <person name="Salamov A."/>
            <person name="Lipzen A."/>
            <person name="Mereny Z."/>
            <person name="Hegedus B."/>
            <person name="Baldrian P."/>
            <person name="Stursova M."/>
            <person name="Weitz H."/>
            <person name="Taylor A."/>
            <person name="Grigoriev I.V."/>
            <person name="Nagy L.G."/>
            <person name="Martin F."/>
            <person name="Kauserud H."/>
        </authorList>
    </citation>
    <scope>NUCLEOTIDE SEQUENCE</scope>
    <source>
        <strain evidence="1">CBHHK182m</strain>
    </source>
</reference>
<sequence>MLHSAPRRTEETSTTPILTLPFEITSNIFIHCITETAEPDISSAPLLLGQICRCLRSVVLSTPQLWSSFCETIHVDKSLDVTPSRYASLSELLQIWLSLSATRPLRLTLRYQGIRIRPTPAPIHFLLLQHAHRWEHLNLYLPHSDLVQLFEIFTGSYPLLRTLVISMPHYGDVTPPLSFAPLRNSLLLKKLDVGLDRLRPSLSGVPWTQLTSFSGELSLADAHEVFRRSPSLRECAIEFPGDVHQPPASHIPLRLPNLRALEITSRSSAEGFSLLAYLTLPGLQQLKYPYVDNHTIQHVLDFLSRSLCPLAHLSTMAMSLDEAHFASMFTALPHLVEINLNVAMDSPMTIVSLLHCKKQHLPRLTAVRLGATGPIDYGILADMLESRTATGVTQLRSFECSFALFPGPYRGASSTGEERLKALADVGMDITLYNRHF</sequence>
<name>A0AAD7IIL5_9AGAR</name>